<keyword evidence="1" id="KW-0285">Flavoprotein</keyword>
<feature type="domain" description="NADH:flavin oxidoreductase/NADH oxidase N-terminal" evidence="3">
    <location>
        <begin position="18"/>
        <end position="352"/>
    </location>
</feature>
<organism evidence="4 5">
    <name type="scientific">Alteripontixanthobacter maritimus</name>
    <dbReference type="NCBI Taxonomy" id="2161824"/>
    <lineage>
        <taxon>Bacteria</taxon>
        <taxon>Pseudomonadati</taxon>
        <taxon>Pseudomonadota</taxon>
        <taxon>Alphaproteobacteria</taxon>
        <taxon>Sphingomonadales</taxon>
        <taxon>Erythrobacteraceae</taxon>
        <taxon>Alteripontixanthobacter</taxon>
    </lineage>
</organism>
<keyword evidence="2 4" id="KW-0560">Oxidoreductase</keyword>
<dbReference type="PANTHER" id="PTHR43656:SF2">
    <property type="entry name" value="BINDING OXIDOREDUCTASE, PUTATIVE (AFU_ORTHOLOGUE AFUA_2G08260)-RELATED"/>
    <property type="match status" value="1"/>
</dbReference>
<dbReference type="InterPro" id="IPR051799">
    <property type="entry name" value="NADH_flavin_oxidoreductase"/>
</dbReference>
<evidence type="ECO:0000256" key="1">
    <source>
        <dbReference type="ARBA" id="ARBA00022630"/>
    </source>
</evidence>
<dbReference type="SUPFAM" id="SSF51395">
    <property type="entry name" value="FMN-linked oxidoreductases"/>
    <property type="match status" value="1"/>
</dbReference>
<dbReference type="EMBL" id="QBKA01000002">
    <property type="protein sequence ID" value="RDC60360.1"/>
    <property type="molecule type" value="Genomic_DNA"/>
</dbReference>
<evidence type="ECO:0000259" key="3">
    <source>
        <dbReference type="Pfam" id="PF00724"/>
    </source>
</evidence>
<dbReference type="GO" id="GO:0010181">
    <property type="term" value="F:FMN binding"/>
    <property type="evidence" value="ECO:0007669"/>
    <property type="project" value="InterPro"/>
</dbReference>
<comment type="caution">
    <text evidence="4">The sequence shown here is derived from an EMBL/GenBank/DDBJ whole genome shotgun (WGS) entry which is preliminary data.</text>
</comment>
<evidence type="ECO:0000256" key="2">
    <source>
        <dbReference type="ARBA" id="ARBA00023002"/>
    </source>
</evidence>
<dbReference type="CDD" id="cd04733">
    <property type="entry name" value="OYE_like_2_FMN"/>
    <property type="match status" value="1"/>
</dbReference>
<dbReference type="EC" id="1.-.-.-" evidence="4"/>
<dbReference type="Proteomes" id="UP000253727">
    <property type="component" value="Unassembled WGS sequence"/>
</dbReference>
<keyword evidence="5" id="KW-1185">Reference proteome</keyword>
<name>A0A369Q7J9_9SPHN</name>
<dbReference type="Pfam" id="PF00724">
    <property type="entry name" value="Oxidored_FMN"/>
    <property type="match status" value="1"/>
</dbReference>
<dbReference type="OrthoDB" id="9804454at2"/>
<dbReference type="InterPro" id="IPR013785">
    <property type="entry name" value="Aldolase_TIM"/>
</dbReference>
<evidence type="ECO:0000313" key="5">
    <source>
        <dbReference type="Proteomes" id="UP000253727"/>
    </source>
</evidence>
<accession>A0A369Q7J9</accession>
<dbReference type="GO" id="GO:0016491">
    <property type="term" value="F:oxidoreductase activity"/>
    <property type="evidence" value="ECO:0007669"/>
    <property type="project" value="UniProtKB-KW"/>
</dbReference>
<sequence length="436" mass="46280">MDDNPSLARPLPLPCGLVLPNRLAKAAMTEGLADAAGLPTTKLETLYRRWSDGGTGLLITGNIQIDADHLERAGNVVIDGVPDASRAAALASFAKAAKSGGSAVIAQLSHGGRQTPAPINPAPKAPSAVPLGAMPFIAFGQPQAMTADDIAIIERKFVDAAKVCHAAGFDGVQVHAAHGYLLSSFLSPLLNRRDDEWGGSLENRAKLLLDIVRKVRAECPAPFAISVKLNSADFQRGGFAIEDSERVAGWLDEAGMDLLEISGGTYEQTAMMGNKGDDDDGSRAGAQARTAAREAYFQEFAPRIRAALDRAKLMVTGGFRSRDGMEHALAEDGIDLIGIARPLIVDPDISKHLLGGYEETQRIENELRVGPGPLSPQSRFAAIKALNASATQAWYYEQLERLGAGEEVDPKGRILTAAMAFKKRDAAKLAAIKAAR</sequence>
<reference evidence="4 5" key="1">
    <citation type="submission" date="2018-04" db="EMBL/GenBank/DDBJ databases">
        <title>Altererythrobacter sp. HME9302 genome sequencing and assembly.</title>
        <authorList>
            <person name="Kang H."/>
            <person name="Kim H."/>
            <person name="Joh K."/>
        </authorList>
    </citation>
    <scope>NUCLEOTIDE SEQUENCE [LARGE SCALE GENOMIC DNA]</scope>
    <source>
        <strain evidence="4 5">HME9302</strain>
    </source>
</reference>
<evidence type="ECO:0000313" key="4">
    <source>
        <dbReference type="EMBL" id="RDC60360.1"/>
    </source>
</evidence>
<dbReference type="RefSeq" id="WP_115366542.1">
    <property type="nucleotide sequence ID" value="NZ_QBKA01000002.1"/>
</dbReference>
<proteinExistence type="predicted"/>
<dbReference type="AlphaFoldDB" id="A0A369Q7J9"/>
<dbReference type="InterPro" id="IPR001155">
    <property type="entry name" value="OxRdtase_FMN_N"/>
</dbReference>
<dbReference type="Gene3D" id="3.20.20.70">
    <property type="entry name" value="Aldolase class I"/>
    <property type="match status" value="1"/>
</dbReference>
<protein>
    <submittedName>
        <fullName evidence="4">NADPH dehydrogenase</fullName>
        <ecNumber evidence="4">1.-.-.-</ecNumber>
    </submittedName>
</protein>
<dbReference type="PANTHER" id="PTHR43656">
    <property type="entry name" value="BINDING OXIDOREDUCTASE, PUTATIVE (AFU_ORTHOLOGUE AFUA_2G08260)-RELATED"/>
    <property type="match status" value="1"/>
</dbReference>
<gene>
    <name evidence="4" type="ORF">HME9302_01564</name>
</gene>